<keyword evidence="4" id="KW-1185">Reference proteome</keyword>
<evidence type="ECO:0000313" key="3">
    <source>
        <dbReference type="EMBL" id="CAL4763949.1"/>
    </source>
</evidence>
<dbReference type="Proteomes" id="UP001152797">
    <property type="component" value="Unassembled WGS sequence"/>
</dbReference>
<reference evidence="3 4" key="2">
    <citation type="submission" date="2024-05" db="EMBL/GenBank/DDBJ databases">
        <authorList>
            <person name="Chen Y."/>
            <person name="Shah S."/>
            <person name="Dougan E. K."/>
            <person name="Thang M."/>
            <person name="Chan C."/>
        </authorList>
    </citation>
    <scope>NUCLEOTIDE SEQUENCE [LARGE SCALE GENOMIC DNA]</scope>
</reference>
<reference evidence="2" key="1">
    <citation type="submission" date="2022-10" db="EMBL/GenBank/DDBJ databases">
        <authorList>
            <person name="Chen Y."/>
            <person name="Dougan E. K."/>
            <person name="Chan C."/>
            <person name="Rhodes N."/>
            <person name="Thang M."/>
        </authorList>
    </citation>
    <scope>NUCLEOTIDE SEQUENCE</scope>
</reference>
<feature type="compositionally biased region" description="Basic and acidic residues" evidence="1">
    <location>
        <begin position="790"/>
        <end position="802"/>
    </location>
</feature>
<dbReference type="EMBL" id="CAMXCT020000284">
    <property type="protein sequence ID" value="CAL1130012.1"/>
    <property type="molecule type" value="Genomic_DNA"/>
</dbReference>
<organism evidence="2">
    <name type="scientific">Cladocopium goreaui</name>
    <dbReference type="NCBI Taxonomy" id="2562237"/>
    <lineage>
        <taxon>Eukaryota</taxon>
        <taxon>Sar</taxon>
        <taxon>Alveolata</taxon>
        <taxon>Dinophyceae</taxon>
        <taxon>Suessiales</taxon>
        <taxon>Symbiodiniaceae</taxon>
        <taxon>Cladocopium</taxon>
    </lineage>
</organism>
<proteinExistence type="predicted"/>
<evidence type="ECO:0000313" key="4">
    <source>
        <dbReference type="Proteomes" id="UP001152797"/>
    </source>
</evidence>
<accession>A0A9P1BNJ3</accession>
<feature type="compositionally biased region" description="Acidic residues" evidence="1">
    <location>
        <begin position="332"/>
        <end position="344"/>
    </location>
</feature>
<comment type="caution">
    <text evidence="2">The sequence shown here is derived from an EMBL/GenBank/DDBJ whole genome shotgun (WGS) entry which is preliminary data.</text>
</comment>
<evidence type="ECO:0000313" key="2">
    <source>
        <dbReference type="EMBL" id="CAI3976637.1"/>
    </source>
</evidence>
<feature type="region of interest" description="Disordered" evidence="1">
    <location>
        <begin position="781"/>
        <end position="808"/>
    </location>
</feature>
<name>A0A9P1BNJ3_9DINO</name>
<evidence type="ECO:0000256" key="1">
    <source>
        <dbReference type="SAM" id="MobiDB-lite"/>
    </source>
</evidence>
<dbReference type="EMBL" id="CAMXCT030000284">
    <property type="protein sequence ID" value="CAL4763949.1"/>
    <property type="molecule type" value="Genomic_DNA"/>
</dbReference>
<dbReference type="EMBL" id="CAMXCT010000284">
    <property type="protein sequence ID" value="CAI3976637.1"/>
    <property type="molecule type" value="Genomic_DNA"/>
</dbReference>
<feature type="compositionally biased region" description="Acidic residues" evidence="1">
    <location>
        <begin position="1618"/>
        <end position="1630"/>
    </location>
</feature>
<sequence length="1976" mass="220391">MAVRPSVKLVQQAKTVLGKVAGLHGRLLTESNWDNPEEVQRPLAFLLLDSDKRFADALIGLVLTPLKDLLSPRVTGAAHAFYMTKRIRKPAEVLTVQEIGALEDVCLHGPELHHRLIAGLLLFCFAAAARWHDSMYVVALDLSTAGPITLLEATTTKHKSSRGKEQQMELLPFTALGHVIREESWGAKWMQSRTDSDVATWDHFLNSWSESSHDWVNSRMSTAEATGWLRELLEPYVGCGRASKLTVHGLKATLLSWAAKSTLFTADEQLALGHHVSTQYRSAMIYSRDNQISLCKKVHSMFSKIRDGTFDPDGTRVRRLFQLAFDTALEMEDDTAESSSDSEDVSSVASSGGEHRSLDQKSTYRRLEADNMEADLCLINHNSKVIHLLVCEDEKFWCGRNPSSSFKKAAKEDLSTPEAVVCASCSHAYRAAQRDSRAVLIQLRDAFPLAQQQPLQSWDQVAFRNRAVELGIEQAEIDALDDAGIHSYATYAYCSTYQPGQNDDTALITFLTTTLGSAPSAAATTRFRRLFFEAHALSLEDLKSRADRSESSEARIIPLAEKMDRIRQQKERLSGLSFTPQSEPSHALIDKVCQQLEDNVTTYIELNRCTSRQDEALHSKMDTALALDNSGSLRLSKKQRLDDVNVTGEHKLRQAFLRRSLAYDLSGIATFAVLDVWTQKPFEKMNETPLSNYRHISVEQVINADKDYRVGPVPEPEKGQCHRSLGDTWDLRIKPVPSKRLKDLLKLGLGSQSLKHPPLVPEYKDFAYLDDATPNPAYKLLAAPPQRGPNDTEQHETEEAPNKKPPNGYQRLLVPASMTEDELVNSAKWRRNSLMRATRALSKPEEDALIEATALEVEKGFLQGPYTEEEMSVLMGTDGWSLNPRFVLFQGSNQKVRVIDDAKESAVNSAYSSTVKLQLQDVDYAAAMALGAMKEVGLSTSDALDWLGKTFDLSTAYKSEGCRVLMLAFSALLDLLGWDHAKEGDKALNFAADFDLLGVTFNLGDMRLGTLTICNEKSRLEKLCSMLSQVEKDGCITPAKASELQGLLNFAVSFYLGRSLKHVVSAFLPFADRARGNNHADLVNLCAYTRAMLLDQRPRAHSVLSCSTPVAIFTDGAWEGGKATAGAVLIDGQTRLAFKISVPGELVAHWVRLAGEQIISQVELWALVCLKWSQRERLLNRRVIEWIDNEAARVSVIKANSSSSTMRSLSRVMADIDLKWPTFSWTERVCSYSTPLTSLREIVCKKPWKSTTSKMEASLVQLQIMTIQIMAWGFLLTLIAVGKQWSLIALRIFLVTLARLVTSIQLLESWLNSSKKCRRLQVSQKLPLVGLHGRLLTESNWDNPEEVQRPLAFLLLDSDKRFADALIGLVLTPLKDLLSPRVTGAAHAFYMTKRIRKPAEVLTVQEIGALEDVCLHGPELHHRLIAGHLLFCFAAAARWHDSMYVVALDLSTAGPITLLEATTTKHKSSRGKEQQMELLPFTALGHVIREESWGAKWMQSRTDSDVATWDHFLNSWSESSHDWVNSRMSTAEATGWLRELLEPYVGCGRASKLTVHGLKATLLSWAAKSTLFTADEQLALGHHVHSMFSKIRDGTFDPDGTRVRRLFQLAFDTALEMEDDTAESSSDSEDVSSVASSGGEHRSLDQKSTYRRLEADNMEADLCLINHNSKVIHLLVCEDEKFWCGRNPSSSFKKAAKEDLSTPEAVVCASCSHAYRAAQRDSRAVLIQLRDAFPLAQQQPLQSWDQVAFQNRAVELGIEQAEIDALDDAGIHSYATYAYCSTYQPGQNDDTALITFLTTTLGSAPSAAATTRFRRLFFEAHALSLEDLKSRADRSESSEDEALHSKMDTALALDNSGSLRLSKKQRLDDVNVTGEHKLRQAFLRRSLAYDLSGIATFAVLDVWTQKLFEKMNETPLSNYRHISVEQVINADKALWVKVSNDTRGKLQPKTGTDKPFDVAFTRFSEHPEVLQHLTPL</sequence>
<gene>
    <name evidence="2" type="ORF">C1SCF055_LOCUS4841</name>
</gene>
<protein>
    <submittedName>
        <fullName evidence="3">RNA 2'-phosphotransferase</fullName>
    </submittedName>
</protein>
<feature type="region of interest" description="Disordered" evidence="1">
    <location>
        <begin position="332"/>
        <end position="362"/>
    </location>
</feature>
<feature type="region of interest" description="Disordered" evidence="1">
    <location>
        <begin position="1618"/>
        <end position="1648"/>
    </location>
</feature>